<keyword evidence="5" id="KW-0472">Membrane</keyword>
<dbReference type="InterPro" id="IPR050173">
    <property type="entry name" value="ABC_transporter_C-like"/>
</dbReference>
<keyword evidence="5" id="KW-1133">Transmembrane helix</keyword>
<dbReference type="InterPro" id="IPR003439">
    <property type="entry name" value="ABC_transporter-like_ATP-bd"/>
</dbReference>
<accession>A0AAW0L3K4</accession>
<evidence type="ECO:0000313" key="7">
    <source>
        <dbReference type="EMBL" id="KAK7846258.1"/>
    </source>
</evidence>
<feature type="domain" description="ABC transporter" evidence="6">
    <location>
        <begin position="107"/>
        <end position="140"/>
    </location>
</feature>
<dbReference type="PANTHER" id="PTHR24223:SF456">
    <property type="entry name" value="MULTIDRUG RESISTANCE-ASSOCIATED PROTEIN LETHAL(2)03659"/>
    <property type="match status" value="1"/>
</dbReference>
<keyword evidence="3" id="KW-0547">Nucleotide-binding</keyword>
<organism evidence="7 8">
    <name type="scientific">Quercus suber</name>
    <name type="common">Cork oak</name>
    <dbReference type="NCBI Taxonomy" id="58331"/>
    <lineage>
        <taxon>Eukaryota</taxon>
        <taxon>Viridiplantae</taxon>
        <taxon>Streptophyta</taxon>
        <taxon>Embryophyta</taxon>
        <taxon>Tracheophyta</taxon>
        <taxon>Spermatophyta</taxon>
        <taxon>Magnoliopsida</taxon>
        <taxon>eudicotyledons</taxon>
        <taxon>Gunneridae</taxon>
        <taxon>Pentapetalae</taxon>
        <taxon>rosids</taxon>
        <taxon>fabids</taxon>
        <taxon>Fagales</taxon>
        <taxon>Fagaceae</taxon>
        <taxon>Quercus</taxon>
    </lineage>
</organism>
<evidence type="ECO:0000313" key="8">
    <source>
        <dbReference type="Proteomes" id="UP000237347"/>
    </source>
</evidence>
<name>A0AAW0L3K4_QUESU</name>
<evidence type="ECO:0000259" key="6">
    <source>
        <dbReference type="Pfam" id="PF00005"/>
    </source>
</evidence>
<dbReference type="GO" id="GO:0016020">
    <property type="term" value="C:membrane"/>
    <property type="evidence" value="ECO:0007669"/>
    <property type="project" value="UniProtKB-SubCell"/>
</dbReference>
<dbReference type="SUPFAM" id="SSF52540">
    <property type="entry name" value="P-loop containing nucleoside triphosphate hydrolases"/>
    <property type="match status" value="1"/>
</dbReference>
<evidence type="ECO:0000256" key="5">
    <source>
        <dbReference type="SAM" id="Phobius"/>
    </source>
</evidence>
<keyword evidence="5" id="KW-0812">Transmembrane</keyword>
<feature type="transmembrane region" description="Helical" evidence="5">
    <location>
        <begin position="28"/>
        <end position="50"/>
    </location>
</feature>
<proteinExistence type="inferred from homology"/>
<keyword evidence="4" id="KW-0067">ATP-binding</keyword>
<dbReference type="PANTHER" id="PTHR24223">
    <property type="entry name" value="ATP-BINDING CASSETTE SUB-FAMILY C"/>
    <property type="match status" value="1"/>
</dbReference>
<keyword evidence="8" id="KW-1185">Reference proteome</keyword>
<dbReference type="GO" id="GO:0042626">
    <property type="term" value="F:ATPase-coupled transmembrane transporter activity"/>
    <property type="evidence" value="ECO:0007669"/>
    <property type="project" value="TreeGrafter"/>
</dbReference>
<evidence type="ECO:0000256" key="4">
    <source>
        <dbReference type="ARBA" id="ARBA00022840"/>
    </source>
</evidence>
<evidence type="ECO:0000256" key="3">
    <source>
        <dbReference type="ARBA" id="ARBA00022741"/>
    </source>
</evidence>
<comment type="subcellular location">
    <subcellularLocation>
        <location evidence="1">Membrane</location>
        <topology evidence="1">Multi-pass membrane protein</topology>
    </subcellularLocation>
</comment>
<dbReference type="EMBL" id="PKMF04000158">
    <property type="protein sequence ID" value="KAK7846258.1"/>
    <property type="molecule type" value="Genomic_DNA"/>
</dbReference>
<reference evidence="7 8" key="1">
    <citation type="journal article" date="2018" name="Sci. Data">
        <title>The draft genome sequence of cork oak.</title>
        <authorList>
            <person name="Ramos A.M."/>
            <person name="Usie A."/>
            <person name="Barbosa P."/>
            <person name="Barros P.M."/>
            <person name="Capote T."/>
            <person name="Chaves I."/>
            <person name="Simoes F."/>
            <person name="Abreu I."/>
            <person name="Carrasquinho I."/>
            <person name="Faro C."/>
            <person name="Guimaraes J.B."/>
            <person name="Mendonca D."/>
            <person name="Nobrega F."/>
            <person name="Rodrigues L."/>
            <person name="Saibo N.J.M."/>
            <person name="Varela M.C."/>
            <person name="Egas C."/>
            <person name="Matos J."/>
            <person name="Miguel C.M."/>
            <person name="Oliveira M.M."/>
            <person name="Ricardo C.P."/>
            <person name="Goncalves S."/>
        </authorList>
    </citation>
    <scope>NUCLEOTIDE SEQUENCE [LARGE SCALE GENOMIC DNA]</scope>
    <source>
        <strain evidence="8">cv. HL8</strain>
    </source>
</reference>
<evidence type="ECO:0000256" key="1">
    <source>
        <dbReference type="ARBA" id="ARBA00004141"/>
    </source>
</evidence>
<gene>
    <name evidence="7" type="primary">ABCC12_2</name>
    <name evidence="7" type="ORF">CFP56_008181</name>
</gene>
<feature type="transmembrane region" description="Helical" evidence="5">
    <location>
        <begin position="62"/>
        <end position="88"/>
    </location>
</feature>
<dbReference type="GO" id="GO:0005524">
    <property type="term" value="F:ATP binding"/>
    <property type="evidence" value="ECO:0007669"/>
    <property type="project" value="UniProtKB-KW"/>
</dbReference>
<comment type="caution">
    <text evidence="7">The sequence shown here is derived from an EMBL/GenBank/DDBJ whole genome shotgun (WGS) entry which is preliminary data.</text>
</comment>
<protein>
    <submittedName>
        <fullName evidence="7">Abc transporter c family member 12</fullName>
    </submittedName>
</protein>
<dbReference type="AlphaFoldDB" id="A0AAW0L3K4"/>
<sequence>MADKEQFHSQPVSFEVELLQLHVGVVGFIKIISLIIEAVAWCSMLIMVGLETKTYIRLCPWFVRFGVIYVLVGDAVILNLILSASSYYTRLVFRPFIKCNALIVSTVKVSEGGENFSVGQRQLLSLARAMLQRSKILVLDAGQIRLCTIDFRF</sequence>
<dbReference type="InterPro" id="IPR027417">
    <property type="entry name" value="P-loop_NTPase"/>
</dbReference>
<dbReference type="Gene3D" id="3.40.50.300">
    <property type="entry name" value="P-loop containing nucleotide triphosphate hydrolases"/>
    <property type="match status" value="1"/>
</dbReference>
<dbReference type="Pfam" id="PF00005">
    <property type="entry name" value="ABC_tran"/>
    <property type="match status" value="1"/>
</dbReference>
<comment type="similarity">
    <text evidence="2">Belongs to the ABC transporter superfamily. ABCC family. Conjugate transporter (TC 3.A.1.208) subfamily.</text>
</comment>
<dbReference type="GO" id="GO:0016887">
    <property type="term" value="F:ATP hydrolysis activity"/>
    <property type="evidence" value="ECO:0007669"/>
    <property type="project" value="InterPro"/>
</dbReference>
<evidence type="ECO:0000256" key="2">
    <source>
        <dbReference type="ARBA" id="ARBA00009726"/>
    </source>
</evidence>
<dbReference type="Proteomes" id="UP000237347">
    <property type="component" value="Unassembled WGS sequence"/>
</dbReference>